<dbReference type="AlphaFoldDB" id="A0A8T4L9W4"/>
<sequence>MAMRKQNKPKKKQVIPTRRVTGRQVRKTVETVKRQMNRYAKKQVDRGYTGPVFIPENAIKVPKIVQSEQFRIGFAAQLIRSGIISKESFRLQLQKSCSPSQFKQLWNNLEAILTHKRK</sequence>
<proteinExistence type="predicted"/>
<feature type="compositionally biased region" description="Basic residues" evidence="1">
    <location>
        <begin position="1"/>
        <end position="13"/>
    </location>
</feature>
<gene>
    <name evidence="2" type="ORF">J4215_02925</name>
</gene>
<protein>
    <submittedName>
        <fullName evidence="2">Uncharacterized protein</fullName>
    </submittedName>
</protein>
<comment type="caution">
    <text evidence="2">The sequence shown here is derived from an EMBL/GenBank/DDBJ whole genome shotgun (WGS) entry which is preliminary data.</text>
</comment>
<feature type="region of interest" description="Disordered" evidence="1">
    <location>
        <begin position="1"/>
        <end position="23"/>
    </location>
</feature>
<reference evidence="2" key="1">
    <citation type="submission" date="2021-03" db="EMBL/GenBank/DDBJ databases">
        <authorList>
            <person name="Jaffe A."/>
        </authorList>
    </citation>
    <scope>NUCLEOTIDE SEQUENCE</scope>
    <source>
        <strain evidence="2">RIFCSPLOWO2_01_FULL_AR10_48_17</strain>
    </source>
</reference>
<evidence type="ECO:0000256" key="1">
    <source>
        <dbReference type="SAM" id="MobiDB-lite"/>
    </source>
</evidence>
<evidence type="ECO:0000313" key="2">
    <source>
        <dbReference type="EMBL" id="MBS3061510.1"/>
    </source>
</evidence>
<name>A0A8T4L9W4_9ARCH</name>
<evidence type="ECO:0000313" key="3">
    <source>
        <dbReference type="Proteomes" id="UP000675968"/>
    </source>
</evidence>
<dbReference type="EMBL" id="JAGVWC010000010">
    <property type="protein sequence ID" value="MBS3061510.1"/>
    <property type="molecule type" value="Genomic_DNA"/>
</dbReference>
<accession>A0A8T4L9W4</accession>
<dbReference type="Proteomes" id="UP000675968">
    <property type="component" value="Unassembled WGS sequence"/>
</dbReference>
<reference evidence="2" key="2">
    <citation type="submission" date="2021-05" db="EMBL/GenBank/DDBJ databases">
        <title>Protein family content uncovers lineage relationships and bacterial pathway maintenance mechanisms in DPANN archaea.</title>
        <authorList>
            <person name="Castelle C.J."/>
            <person name="Meheust R."/>
            <person name="Jaffe A.L."/>
            <person name="Seitz K."/>
            <person name="Gong X."/>
            <person name="Baker B.J."/>
            <person name="Banfield J.F."/>
        </authorList>
    </citation>
    <scope>NUCLEOTIDE SEQUENCE</scope>
    <source>
        <strain evidence="2">RIFCSPLOWO2_01_FULL_AR10_48_17</strain>
    </source>
</reference>
<organism evidence="2 3">
    <name type="scientific">Candidatus Iainarchaeum sp</name>
    <dbReference type="NCBI Taxonomy" id="3101447"/>
    <lineage>
        <taxon>Archaea</taxon>
        <taxon>Candidatus Iainarchaeota</taxon>
        <taxon>Candidatus Iainarchaeia</taxon>
        <taxon>Candidatus Iainarchaeales</taxon>
        <taxon>Candidatus Iainarchaeaceae</taxon>
        <taxon>Candidatus Iainarchaeum</taxon>
    </lineage>
</organism>